<comment type="caution">
    <text evidence="1">The sequence shown here is derived from an EMBL/GenBank/DDBJ whole genome shotgun (WGS) entry which is preliminary data.</text>
</comment>
<evidence type="ECO:0000313" key="2">
    <source>
        <dbReference type="Proteomes" id="UP000295500"/>
    </source>
</evidence>
<protein>
    <submittedName>
        <fullName evidence="1">Uncharacterized protein</fullName>
    </submittedName>
</protein>
<dbReference type="Proteomes" id="UP000295500">
    <property type="component" value="Unassembled WGS sequence"/>
</dbReference>
<evidence type="ECO:0000313" key="1">
    <source>
        <dbReference type="EMBL" id="TDP60579.1"/>
    </source>
</evidence>
<gene>
    <name evidence="1" type="ORF">EV211_10194</name>
</gene>
<accession>A0A4R6QGB7</accession>
<dbReference type="AlphaFoldDB" id="A0A4R6QGB7"/>
<organism evidence="1 2">
    <name type="scientific">Aminicella lysinilytica</name>
    <dbReference type="NCBI Taxonomy" id="433323"/>
    <lineage>
        <taxon>Bacteria</taxon>
        <taxon>Bacillati</taxon>
        <taxon>Bacillota</taxon>
        <taxon>Clostridia</taxon>
        <taxon>Peptostreptococcales</taxon>
        <taxon>Anaerovoracaceae</taxon>
        <taxon>Aminicella</taxon>
    </lineage>
</organism>
<name>A0A4R6QGB7_9FIRM</name>
<dbReference type="EMBL" id="SNXO01000001">
    <property type="protein sequence ID" value="TDP60579.1"/>
    <property type="molecule type" value="Genomic_DNA"/>
</dbReference>
<dbReference type="RefSeq" id="WP_133527462.1">
    <property type="nucleotide sequence ID" value="NZ_SNXO01000001.1"/>
</dbReference>
<proteinExistence type="predicted"/>
<dbReference type="OrthoDB" id="2284173at2"/>
<sequence>MGVKVFIKGQEVPKKTIKDWEQKRVDFISDFLTKELGTPKVATAEELTDLKMTIPEQKMREITARNCKSNDVTSGMLAKISRGKTAFCEVEMEVAGASAQEIHDQYFGMMFDNNEANRRLNLSANPDHMLLIGRENNEQEVIEASGGLSKQSLFYVCFGQENGLNSKADSAYPSQATGICRIQNGTVIGGVRHQMRDTTDGCHVKLVVEFPKITPKKILAQHEIHLACEFSNWINAWVERAQAART</sequence>
<keyword evidence="2" id="KW-1185">Reference proteome</keyword>
<reference evidence="1 2" key="1">
    <citation type="submission" date="2019-03" db="EMBL/GenBank/DDBJ databases">
        <title>Genomic Encyclopedia of Type Strains, Phase IV (KMG-IV): sequencing the most valuable type-strain genomes for metagenomic binning, comparative biology and taxonomic classification.</title>
        <authorList>
            <person name="Goeker M."/>
        </authorList>
    </citation>
    <scope>NUCLEOTIDE SEQUENCE [LARGE SCALE GENOMIC DNA]</scope>
    <source>
        <strain evidence="1 2">DSM 28287</strain>
    </source>
</reference>